<evidence type="ECO:0000313" key="3">
    <source>
        <dbReference type="Proteomes" id="UP000198211"/>
    </source>
</evidence>
<sequence>MDPTPRFEIAQHRPLDKITTFRGKLDESKNFMQWLRGFVYEMKGTHTHPNEWGMAFELSLRDGASLLSDKFISYYRSQFSQSASTQYYRAKRSEKEHIRDYLNRPNGYARSANIMFERSGRDEKEHVKYFLETCGDRDLERQLTPMRLRDIHTLENIVSNIQKVDKRVRDDKRDSSLSGNYGRHDSHSRSQEKSRNEPRHTSRVALVDASGTDLITELQTRASSERPNEYSNKYSNDYSNNDSIDFYEGDQADQDECDSDCGSNDEVQAANDNERRNGANGTFARSAKGPQNNGQQSSGFGQGGFRRTTQSGSRCNENRGGRGFQRPSSGLYAASDRQNPSTHFCFRRCLLCQQVHDFGKWEAFDELAGEHM</sequence>
<dbReference type="AlphaFoldDB" id="A0A225VMG1"/>
<gene>
    <name evidence="2" type="ORF">PHMEG_00021474</name>
</gene>
<organism evidence="2 3">
    <name type="scientific">Phytophthora megakarya</name>
    <dbReference type="NCBI Taxonomy" id="4795"/>
    <lineage>
        <taxon>Eukaryota</taxon>
        <taxon>Sar</taxon>
        <taxon>Stramenopiles</taxon>
        <taxon>Oomycota</taxon>
        <taxon>Peronosporomycetes</taxon>
        <taxon>Peronosporales</taxon>
        <taxon>Peronosporaceae</taxon>
        <taxon>Phytophthora</taxon>
    </lineage>
</organism>
<evidence type="ECO:0008006" key="4">
    <source>
        <dbReference type="Google" id="ProtNLM"/>
    </source>
</evidence>
<comment type="caution">
    <text evidence="2">The sequence shown here is derived from an EMBL/GenBank/DDBJ whole genome shotgun (WGS) entry which is preliminary data.</text>
</comment>
<keyword evidence="3" id="KW-1185">Reference proteome</keyword>
<reference evidence="3" key="1">
    <citation type="submission" date="2017-03" db="EMBL/GenBank/DDBJ databases">
        <title>Phytopthora megakarya and P. palmivora, two closely related causual agents of cacao black pod achieved similar genome size and gene model numbers by different mechanisms.</title>
        <authorList>
            <person name="Ali S."/>
            <person name="Shao J."/>
            <person name="Larry D.J."/>
            <person name="Kronmiller B."/>
            <person name="Shen D."/>
            <person name="Strem M.D."/>
            <person name="Melnick R.L."/>
            <person name="Guiltinan M.J."/>
            <person name="Tyler B.M."/>
            <person name="Meinhardt L.W."/>
            <person name="Bailey B.A."/>
        </authorList>
    </citation>
    <scope>NUCLEOTIDE SEQUENCE [LARGE SCALE GENOMIC DNA]</scope>
    <source>
        <strain evidence="3">zdho120</strain>
    </source>
</reference>
<name>A0A225VMG1_9STRA</name>
<evidence type="ECO:0000256" key="1">
    <source>
        <dbReference type="SAM" id="MobiDB-lite"/>
    </source>
</evidence>
<dbReference type="EMBL" id="NBNE01004026">
    <property type="protein sequence ID" value="OWZ06294.1"/>
    <property type="molecule type" value="Genomic_DNA"/>
</dbReference>
<feature type="compositionally biased region" description="Basic and acidic residues" evidence="1">
    <location>
        <begin position="182"/>
        <end position="200"/>
    </location>
</feature>
<proteinExistence type="predicted"/>
<evidence type="ECO:0000313" key="2">
    <source>
        <dbReference type="EMBL" id="OWZ06294.1"/>
    </source>
</evidence>
<protein>
    <recommendedName>
        <fullName evidence="4">Retrotransposon gag domain-containing protein</fullName>
    </recommendedName>
</protein>
<feature type="compositionally biased region" description="Low complexity" evidence="1">
    <location>
        <begin position="291"/>
        <end position="310"/>
    </location>
</feature>
<dbReference type="Proteomes" id="UP000198211">
    <property type="component" value="Unassembled WGS sequence"/>
</dbReference>
<feature type="compositionally biased region" description="Acidic residues" evidence="1">
    <location>
        <begin position="245"/>
        <end position="259"/>
    </location>
</feature>
<feature type="compositionally biased region" description="Low complexity" evidence="1">
    <location>
        <begin position="230"/>
        <end position="244"/>
    </location>
</feature>
<accession>A0A225VMG1</accession>
<feature type="region of interest" description="Disordered" evidence="1">
    <location>
        <begin position="165"/>
        <end position="335"/>
    </location>
</feature>
<feature type="compositionally biased region" description="Basic and acidic residues" evidence="1">
    <location>
        <begin position="165"/>
        <end position="175"/>
    </location>
</feature>